<reference evidence="2" key="1">
    <citation type="journal article" date="2023" name="Nat. Plants">
        <title>Single-cell RNA sequencing provides a high-resolution roadmap for understanding the multicellular compartmentation of specialized metabolism.</title>
        <authorList>
            <person name="Sun S."/>
            <person name="Shen X."/>
            <person name="Li Y."/>
            <person name="Li Y."/>
            <person name="Wang S."/>
            <person name="Li R."/>
            <person name="Zhang H."/>
            <person name="Shen G."/>
            <person name="Guo B."/>
            <person name="Wei J."/>
            <person name="Xu J."/>
            <person name="St-Pierre B."/>
            <person name="Chen S."/>
            <person name="Sun C."/>
        </authorList>
    </citation>
    <scope>NUCLEOTIDE SEQUENCE [LARGE SCALE GENOMIC DNA]</scope>
</reference>
<accession>A0ACC0CCI6</accession>
<sequence>MHFAIVFKFILLFLFSLSIFISSFADLLTVPLQGLLDTGTAALAVTIFPRTGKRMPDYTCPDNPLSVKLARGSGDAAEDVIRITFTTCQLTSSPKFPLTCIPTWFAEDLPKRVQGIAGLGRSLATLPTQLAQAFSFTENSPYA</sequence>
<evidence type="ECO:0000313" key="1">
    <source>
        <dbReference type="EMBL" id="KAI5682672.1"/>
    </source>
</evidence>
<organism evidence="1 2">
    <name type="scientific">Catharanthus roseus</name>
    <name type="common">Madagascar periwinkle</name>
    <name type="synonym">Vinca rosea</name>
    <dbReference type="NCBI Taxonomy" id="4058"/>
    <lineage>
        <taxon>Eukaryota</taxon>
        <taxon>Viridiplantae</taxon>
        <taxon>Streptophyta</taxon>
        <taxon>Embryophyta</taxon>
        <taxon>Tracheophyta</taxon>
        <taxon>Spermatophyta</taxon>
        <taxon>Magnoliopsida</taxon>
        <taxon>eudicotyledons</taxon>
        <taxon>Gunneridae</taxon>
        <taxon>Pentapetalae</taxon>
        <taxon>asterids</taxon>
        <taxon>lamiids</taxon>
        <taxon>Gentianales</taxon>
        <taxon>Apocynaceae</taxon>
        <taxon>Rauvolfioideae</taxon>
        <taxon>Vinceae</taxon>
        <taxon>Catharanthinae</taxon>
        <taxon>Catharanthus</taxon>
    </lineage>
</organism>
<evidence type="ECO:0000313" key="2">
    <source>
        <dbReference type="Proteomes" id="UP001060085"/>
    </source>
</evidence>
<dbReference type="EMBL" id="CM044701">
    <property type="protein sequence ID" value="KAI5682672.1"/>
    <property type="molecule type" value="Genomic_DNA"/>
</dbReference>
<proteinExistence type="predicted"/>
<comment type="caution">
    <text evidence="1">The sequence shown here is derived from an EMBL/GenBank/DDBJ whole genome shotgun (WGS) entry which is preliminary data.</text>
</comment>
<name>A0ACC0CCI6_CATRO</name>
<protein>
    <submittedName>
        <fullName evidence="1">Uncharacterized protein</fullName>
    </submittedName>
</protein>
<dbReference type="Proteomes" id="UP001060085">
    <property type="component" value="Linkage Group LG01"/>
</dbReference>
<keyword evidence="2" id="KW-1185">Reference proteome</keyword>
<gene>
    <name evidence="1" type="ORF">M9H77_03900</name>
</gene>